<sequence>MAVHDDEEDGDLMGFFNKPDALPAEPSGLAPLSDARIKAVLDARGYNYGVDGDGDIGGIWDDHLFYFLRIGSEQEHLQVRGRWSRPLSAAHYTAVLELANEWNINKLFPKTYVRVEDGDLGVYAEHTVDYEPGLTDEQLDQHLACGVSTALSFFGLLDERFPEAVEQFRAMDAARREQE</sequence>
<dbReference type="CDD" id="cd17511">
    <property type="entry name" value="YbjN_AmyR-like"/>
    <property type="match status" value="1"/>
</dbReference>
<evidence type="ECO:0008006" key="3">
    <source>
        <dbReference type="Google" id="ProtNLM"/>
    </source>
</evidence>
<reference evidence="2" key="1">
    <citation type="submission" date="2011-04" db="EMBL/GenBank/DDBJ databases">
        <title>Complete sequence of Cellvibrio gilvus ATCC 13127.</title>
        <authorList>
            <person name="Lucas S."/>
            <person name="Han J."/>
            <person name="Lapidus A."/>
            <person name="Cheng J.-F."/>
            <person name="Goodwin L."/>
            <person name="Pitluck S."/>
            <person name="Peters L."/>
            <person name="Munk A."/>
            <person name="Detter J.C."/>
            <person name="Han C."/>
            <person name="Tapia R."/>
            <person name="Land M."/>
            <person name="Hauser L."/>
            <person name="Kyrpides N."/>
            <person name="Ivanova N."/>
            <person name="Ovchinnikova G."/>
            <person name="Pagani I."/>
            <person name="Mead D."/>
            <person name="Brumm P."/>
            <person name="Woyke T."/>
        </authorList>
    </citation>
    <scope>NUCLEOTIDE SEQUENCE [LARGE SCALE GENOMIC DNA]</scope>
    <source>
        <strain evidence="2">ATCC 13127 / NRRL B-14078</strain>
    </source>
</reference>
<dbReference type="Proteomes" id="UP000000485">
    <property type="component" value="Chromosome"/>
</dbReference>
<protein>
    <recommendedName>
        <fullName evidence="3">Sensory transduction regulator</fullName>
    </recommendedName>
</protein>
<evidence type="ECO:0000313" key="2">
    <source>
        <dbReference type="Proteomes" id="UP000000485"/>
    </source>
</evidence>
<dbReference type="Pfam" id="PF10722">
    <property type="entry name" value="YbjN"/>
    <property type="match status" value="1"/>
</dbReference>
<organism evidence="1 2">
    <name type="scientific">Cellulomonas gilvus (strain ATCC 13127 / NRRL B-14078)</name>
    <name type="common">Cellvibrio gilvus</name>
    <dbReference type="NCBI Taxonomy" id="593907"/>
    <lineage>
        <taxon>Bacteria</taxon>
        <taxon>Bacillati</taxon>
        <taxon>Actinomycetota</taxon>
        <taxon>Actinomycetes</taxon>
        <taxon>Micrococcales</taxon>
        <taxon>Cellulomonadaceae</taxon>
        <taxon>Cellulomonas</taxon>
    </lineage>
</organism>
<dbReference type="KEGG" id="cga:Celgi_2034"/>
<name>F7ZZP2_CELGA</name>
<evidence type="ECO:0000313" key="1">
    <source>
        <dbReference type="EMBL" id="AEI12535.1"/>
    </source>
</evidence>
<accession>F7ZZP2</accession>
<keyword evidence="2" id="KW-1185">Reference proteome</keyword>
<proteinExistence type="predicted"/>
<gene>
    <name evidence="1" type="ordered locus">Celgi_2034</name>
</gene>
<dbReference type="HOGENOM" id="CLU_108795_0_1_11"/>
<dbReference type="AlphaFoldDB" id="F7ZZP2"/>
<dbReference type="InterPro" id="IPR019660">
    <property type="entry name" value="Put_sensory_transdc_reg_YbjN"/>
</dbReference>
<dbReference type="STRING" id="593907.Celgi_2034"/>
<dbReference type="EMBL" id="CP002665">
    <property type="protein sequence ID" value="AEI12535.1"/>
    <property type="molecule type" value="Genomic_DNA"/>
</dbReference>